<name>A0A5N6U544_ASPAV</name>
<feature type="signal peptide" evidence="2">
    <location>
        <begin position="1"/>
        <end position="17"/>
    </location>
</feature>
<feature type="region of interest" description="Disordered" evidence="1">
    <location>
        <begin position="152"/>
        <end position="181"/>
    </location>
</feature>
<feature type="compositionally biased region" description="Low complexity" evidence="1">
    <location>
        <begin position="96"/>
        <end position="121"/>
    </location>
</feature>
<dbReference type="OrthoDB" id="4160690at2759"/>
<accession>A0A5N6U544</accession>
<keyword evidence="4" id="KW-1185">Reference proteome</keyword>
<evidence type="ECO:0000313" key="4">
    <source>
        <dbReference type="Proteomes" id="UP000325780"/>
    </source>
</evidence>
<evidence type="ECO:0000256" key="2">
    <source>
        <dbReference type="SAM" id="SignalP"/>
    </source>
</evidence>
<organism evidence="3 4">
    <name type="scientific">Aspergillus avenaceus</name>
    <dbReference type="NCBI Taxonomy" id="36643"/>
    <lineage>
        <taxon>Eukaryota</taxon>
        <taxon>Fungi</taxon>
        <taxon>Dikarya</taxon>
        <taxon>Ascomycota</taxon>
        <taxon>Pezizomycotina</taxon>
        <taxon>Eurotiomycetes</taxon>
        <taxon>Eurotiomycetidae</taxon>
        <taxon>Eurotiales</taxon>
        <taxon>Aspergillaceae</taxon>
        <taxon>Aspergillus</taxon>
        <taxon>Aspergillus subgen. Circumdati</taxon>
    </lineage>
</organism>
<evidence type="ECO:0000313" key="3">
    <source>
        <dbReference type="EMBL" id="KAE8153539.1"/>
    </source>
</evidence>
<proteinExistence type="predicted"/>
<dbReference type="AlphaFoldDB" id="A0A5N6U544"/>
<feature type="chain" id="PRO_5025000265" evidence="2">
    <location>
        <begin position="18"/>
        <end position="215"/>
    </location>
</feature>
<reference evidence="3 4" key="1">
    <citation type="submission" date="2019-04" db="EMBL/GenBank/DDBJ databases">
        <title>Friends and foes A comparative genomics study of 23 Aspergillus species from section Flavi.</title>
        <authorList>
            <consortium name="DOE Joint Genome Institute"/>
            <person name="Kjaerbolling I."/>
            <person name="Vesth T."/>
            <person name="Frisvad J.C."/>
            <person name="Nybo J.L."/>
            <person name="Theobald S."/>
            <person name="Kildgaard S."/>
            <person name="Isbrandt T."/>
            <person name="Kuo A."/>
            <person name="Sato A."/>
            <person name="Lyhne E.K."/>
            <person name="Kogle M.E."/>
            <person name="Wiebenga A."/>
            <person name="Kun R.S."/>
            <person name="Lubbers R.J."/>
            <person name="Makela M.R."/>
            <person name="Barry K."/>
            <person name="Chovatia M."/>
            <person name="Clum A."/>
            <person name="Daum C."/>
            <person name="Haridas S."/>
            <person name="He G."/>
            <person name="LaButti K."/>
            <person name="Lipzen A."/>
            <person name="Mondo S."/>
            <person name="Riley R."/>
            <person name="Salamov A."/>
            <person name="Simmons B.A."/>
            <person name="Magnuson J.K."/>
            <person name="Henrissat B."/>
            <person name="Mortensen U.H."/>
            <person name="Larsen T.O."/>
            <person name="Devries R.P."/>
            <person name="Grigoriev I.V."/>
            <person name="Machida M."/>
            <person name="Baker S.E."/>
            <person name="Andersen M.R."/>
        </authorList>
    </citation>
    <scope>NUCLEOTIDE SEQUENCE [LARGE SCALE GENOMIC DNA]</scope>
    <source>
        <strain evidence="3 4">IBT 18842</strain>
    </source>
</reference>
<dbReference type="Proteomes" id="UP000325780">
    <property type="component" value="Unassembled WGS sequence"/>
</dbReference>
<dbReference type="EMBL" id="ML742038">
    <property type="protein sequence ID" value="KAE8153539.1"/>
    <property type="molecule type" value="Genomic_DNA"/>
</dbReference>
<feature type="region of interest" description="Disordered" evidence="1">
    <location>
        <begin position="94"/>
        <end position="121"/>
    </location>
</feature>
<evidence type="ECO:0000256" key="1">
    <source>
        <dbReference type="SAM" id="MobiDB-lite"/>
    </source>
</evidence>
<gene>
    <name evidence="3" type="ORF">BDV25DRAFT_136832</name>
</gene>
<keyword evidence="2" id="KW-0732">Signal</keyword>
<sequence length="215" mass="21885">MHLQTLLGLTWALSAQAFTYPDFVPLHRRQDPGTPEYDCHANCGGVIVTARKENYCDTDTFKTELSDCLSCALEYDIWKYYGTSVTKAAKECGVDATPSPAESSSTSTSESTSTSVPSVSSTGDAVVSMTLSPSPVASGTQSASASVSVPVTVSGSNTGTSSAVPSSTAVNSNSTATSTGVASPTVSLFPGMAAGVERSELLMGVLGGVAVAAFL</sequence>
<protein>
    <submittedName>
        <fullName evidence="3">Uncharacterized protein</fullName>
    </submittedName>
</protein>